<gene>
    <name evidence="7" type="ORF">FOZ60_015140</name>
</gene>
<evidence type="ECO:0000256" key="4">
    <source>
        <dbReference type="SAM" id="Phobius"/>
    </source>
</evidence>
<keyword evidence="3" id="KW-0326">Glycosidase</keyword>
<dbReference type="Pfam" id="PF00150">
    <property type="entry name" value="Cellulase"/>
    <property type="match status" value="1"/>
</dbReference>
<dbReference type="Pfam" id="PF18564">
    <property type="entry name" value="Glyco_hydro_5_C"/>
    <property type="match status" value="1"/>
</dbReference>
<evidence type="ECO:0000256" key="2">
    <source>
        <dbReference type="ARBA" id="ARBA00022801"/>
    </source>
</evidence>
<dbReference type="PROSITE" id="PS00659">
    <property type="entry name" value="GLYCOSYL_HYDROL_F5"/>
    <property type="match status" value="1"/>
</dbReference>
<dbReference type="InterPro" id="IPR052066">
    <property type="entry name" value="Glycosphingolipid_Hydrolases"/>
</dbReference>
<evidence type="ECO:0000256" key="3">
    <source>
        <dbReference type="ARBA" id="ARBA00023295"/>
    </source>
</evidence>
<dbReference type="PANTHER" id="PTHR31308">
    <property type="match status" value="1"/>
</dbReference>
<dbReference type="InterPro" id="IPR041036">
    <property type="entry name" value="GH5_C"/>
</dbReference>
<accession>A0A7J6N781</accession>
<keyword evidence="4" id="KW-0812">Transmembrane</keyword>
<feature type="transmembrane region" description="Helical" evidence="4">
    <location>
        <begin position="12"/>
        <end position="36"/>
    </location>
</feature>
<keyword evidence="4" id="KW-0472">Membrane</keyword>
<dbReference type="InterPro" id="IPR001547">
    <property type="entry name" value="Glyco_hydro_5"/>
</dbReference>
<dbReference type="OrthoDB" id="437086at2759"/>
<feature type="transmembrane region" description="Helical" evidence="4">
    <location>
        <begin position="48"/>
        <end position="66"/>
    </location>
</feature>
<dbReference type="SUPFAM" id="SSF51445">
    <property type="entry name" value="(Trans)glycosidases"/>
    <property type="match status" value="1"/>
</dbReference>
<keyword evidence="2" id="KW-0378">Hydrolase</keyword>
<evidence type="ECO:0000313" key="8">
    <source>
        <dbReference type="Proteomes" id="UP000541610"/>
    </source>
</evidence>
<dbReference type="Proteomes" id="UP000541610">
    <property type="component" value="Unassembled WGS sequence"/>
</dbReference>
<reference evidence="7 8" key="1">
    <citation type="submission" date="2020-04" db="EMBL/GenBank/DDBJ databases">
        <title>Perkinsus olseni comparative genomics.</title>
        <authorList>
            <person name="Bogema D.R."/>
        </authorList>
    </citation>
    <scope>NUCLEOTIDE SEQUENCE [LARGE SCALE GENOMIC DNA]</scope>
    <source>
        <strain evidence="7">00978-12</strain>
    </source>
</reference>
<dbReference type="InterPro" id="IPR018087">
    <property type="entry name" value="Glyco_hydro_5_CS"/>
</dbReference>
<keyword evidence="4" id="KW-1133">Transmembrane helix</keyword>
<proteinExistence type="inferred from homology"/>
<organism evidence="7 8">
    <name type="scientific">Perkinsus olseni</name>
    <name type="common">Perkinsus atlanticus</name>
    <dbReference type="NCBI Taxonomy" id="32597"/>
    <lineage>
        <taxon>Eukaryota</taxon>
        <taxon>Sar</taxon>
        <taxon>Alveolata</taxon>
        <taxon>Perkinsozoa</taxon>
        <taxon>Perkinsea</taxon>
        <taxon>Perkinsida</taxon>
        <taxon>Perkinsidae</taxon>
        <taxon>Perkinsus</taxon>
    </lineage>
</organism>
<comment type="caution">
    <text evidence="7">The sequence shown here is derived from an EMBL/GenBank/DDBJ whole genome shotgun (WGS) entry which is preliminary data.</text>
</comment>
<dbReference type="GO" id="GO:0016042">
    <property type="term" value="P:lipid catabolic process"/>
    <property type="evidence" value="ECO:0007669"/>
    <property type="project" value="UniProtKB-ARBA"/>
</dbReference>
<evidence type="ECO:0000256" key="1">
    <source>
        <dbReference type="ARBA" id="ARBA00005641"/>
    </source>
</evidence>
<name>A0A7J6N781_PEROL</name>
<evidence type="ECO:0000313" key="7">
    <source>
        <dbReference type="EMBL" id="KAF4679377.1"/>
    </source>
</evidence>
<dbReference type="GO" id="GO:0000272">
    <property type="term" value="P:polysaccharide catabolic process"/>
    <property type="evidence" value="ECO:0007669"/>
    <property type="project" value="InterPro"/>
</dbReference>
<protein>
    <submittedName>
        <fullName evidence="7">Uncharacterized protein</fullName>
    </submittedName>
</protein>
<dbReference type="EMBL" id="JABANP010000744">
    <property type="protein sequence ID" value="KAF4679377.1"/>
    <property type="molecule type" value="Genomic_DNA"/>
</dbReference>
<dbReference type="Gene3D" id="2.60.40.1180">
    <property type="entry name" value="Golgi alpha-mannosidase II"/>
    <property type="match status" value="1"/>
</dbReference>
<dbReference type="AlphaFoldDB" id="A0A7J6N781"/>
<evidence type="ECO:0000259" key="5">
    <source>
        <dbReference type="Pfam" id="PF00150"/>
    </source>
</evidence>
<dbReference type="Gene3D" id="3.20.20.80">
    <property type="entry name" value="Glycosidases"/>
    <property type="match status" value="1"/>
</dbReference>
<dbReference type="InterPro" id="IPR017853">
    <property type="entry name" value="GH"/>
</dbReference>
<dbReference type="GO" id="GO:0004553">
    <property type="term" value="F:hydrolase activity, hydrolyzing O-glycosyl compounds"/>
    <property type="evidence" value="ECO:0007669"/>
    <property type="project" value="InterPro"/>
</dbReference>
<dbReference type="PANTHER" id="PTHR31308:SF5">
    <property type="entry name" value="ERGOSTERYL-BETA-GLUCOSIDASE"/>
    <property type="match status" value="1"/>
</dbReference>
<evidence type="ECO:0000259" key="6">
    <source>
        <dbReference type="Pfam" id="PF18564"/>
    </source>
</evidence>
<feature type="domain" description="Glycoside hydrolase family 5" evidence="5">
    <location>
        <begin position="162"/>
        <end position="229"/>
    </location>
</feature>
<dbReference type="InterPro" id="IPR013780">
    <property type="entry name" value="Glyco_hydro_b"/>
</dbReference>
<comment type="similarity">
    <text evidence="1">Belongs to the glycosyl hydrolase 5 (cellulase A) family.</text>
</comment>
<sequence length="757" mass="85827">MAWFTYVPHNVFYIFSHFYLEEIVALLIALTVSLSLVTANHVLTDADLFWWTIMGCWASLGCALLYKMGVLCNPRFAKAPEHDEPSVREPEDYSKFGAPAQVERDVILDGTSFRDSAGRRVHLRGINVGGMSKMPIGSNSSQSTIPYGEGATFVGRPFALEEADVHLQRLRAWGLTFLRFIVTWEALEPRVPGEYDTEYIQYLVEIIRKCREYGISVLIDPHQDAWSRWTGGDGAPRWTLEKIGFDPEKLSESGACFLHQSHLADESDPKGFFPKMSWPVNNLFYPAATMWAIFFAGEDYAPKTKIGDENAGAYLRRHYYGAVSALAEALKDEPNVLGFETLNEPNMGWVGRALSLDKFNAPQPLGYLMSPWETIQLANGKSLKLPKYGEDFKYLGHFALNENHTKVFLPGYRDPWYDNGVWDYDANGKMRLLKKRYFDLKTKEDFQTRYMRPFWRDFAKAVTSKMPDGIIFLGPTMDMEWPKLHVATKDDVPEDTRIVWAPHWYDGPTLQYSNYRTWLGCEIATYGLKFDVGPGVAPNTHKRCLRNLKASGKDVGPTLLGEVGIPWCGDYGSTDRAMNDTMEAVESSDLQAVTVWNYVPYNTKEMQDGWNKEDLSIFTSEPNPRADSNGGPHLRMPSVVRPYAFKLAGKLVSARFDGLHDDKCFIMRFEQDPAAKTNRSEIFVPLGVHYPRGVDVEVSDGSYELDKARQTLTFSHDPQVLSHWLCIRHRPCMDNAPSSRMPASKLFASSPLLEARA</sequence>
<dbReference type="GO" id="GO:1901136">
    <property type="term" value="P:carbohydrate derivative catabolic process"/>
    <property type="evidence" value="ECO:0007669"/>
    <property type="project" value="UniProtKB-ARBA"/>
</dbReference>
<feature type="domain" description="Glycoside hydrolase family 5 C-terminal" evidence="6">
    <location>
        <begin position="641"/>
        <end position="717"/>
    </location>
</feature>